<reference evidence="2 3" key="1">
    <citation type="submission" date="2020-10" db="EMBL/GenBank/DDBJ databases">
        <title>Complete genome sequence of Cupriavidus basilensis CCUG 49340T.</title>
        <authorList>
            <person name="Salva-Serra F."/>
            <person name="Donoso R.A."/>
            <person name="Cho K.H."/>
            <person name="Yoo J.A."/>
            <person name="Lee K."/>
            <person name="Yoon S.-H."/>
            <person name="Perez-Pantoja D."/>
            <person name="Moore E.R.B."/>
        </authorList>
    </citation>
    <scope>NUCLEOTIDE SEQUENCE [LARGE SCALE GENOMIC DNA]</scope>
    <source>
        <strain evidence="3">CCUG 49340</strain>
    </source>
</reference>
<evidence type="ECO:0000259" key="1">
    <source>
        <dbReference type="Pfam" id="PF20680"/>
    </source>
</evidence>
<dbReference type="RefSeq" id="WP_170301868.1">
    <property type="nucleotide sequence ID" value="NZ_CP062803.1"/>
</dbReference>
<sequence>MRAPGDTGCQHAKFAGAVVRHEGGGSIHAGGYLVAHHVRELPGAQMTASKKMNREITDAATLRDALSALGADDIDHHGRPLSVHLIGTYALLGAWGNPDFVALAGAFHSIYGTEEFAAKAQPLSRRGTIAGLIGTEAEKLAYAFCIADRRALYNVPIEGPFHMVTPAHGQRVAISRGTYAALLEIEVANIVEQAANQKGVPQAVVQFWLRAFESRRLFLSRGAVAAYRVALADYEARGA</sequence>
<evidence type="ECO:0000313" key="2">
    <source>
        <dbReference type="EMBL" id="QOT75793.1"/>
    </source>
</evidence>
<organism evidence="2 3">
    <name type="scientific">Cupriavidus basilensis</name>
    <dbReference type="NCBI Taxonomy" id="68895"/>
    <lineage>
        <taxon>Bacteria</taxon>
        <taxon>Pseudomonadati</taxon>
        <taxon>Pseudomonadota</taxon>
        <taxon>Betaproteobacteria</taxon>
        <taxon>Burkholderiales</taxon>
        <taxon>Burkholderiaceae</taxon>
        <taxon>Cupriavidus</taxon>
    </lineage>
</organism>
<proteinExistence type="predicted"/>
<gene>
    <name evidence="2" type="ORF">F7R26_016710</name>
</gene>
<feature type="domain" description="DUF6817" evidence="1">
    <location>
        <begin position="66"/>
        <end position="149"/>
    </location>
</feature>
<name>A0A7M2GTB0_9BURK</name>
<accession>A0A7M2GTB0</accession>
<dbReference type="PANTHER" id="PTHR37391:SF2">
    <property type="entry name" value="E3 UBIQUITIN-PROTEIN LIGASE"/>
    <property type="match status" value="1"/>
</dbReference>
<dbReference type="EMBL" id="CP062803">
    <property type="protein sequence ID" value="QOT75793.1"/>
    <property type="molecule type" value="Genomic_DNA"/>
</dbReference>
<dbReference type="InterPro" id="IPR049202">
    <property type="entry name" value="DUF6817"/>
</dbReference>
<dbReference type="Proteomes" id="UP000397656">
    <property type="component" value="Chromosome 1"/>
</dbReference>
<dbReference type="Pfam" id="PF20680">
    <property type="entry name" value="DUF6817"/>
    <property type="match status" value="1"/>
</dbReference>
<evidence type="ECO:0000313" key="3">
    <source>
        <dbReference type="Proteomes" id="UP000397656"/>
    </source>
</evidence>
<protein>
    <recommendedName>
        <fullName evidence="1">DUF6817 domain-containing protein</fullName>
    </recommendedName>
</protein>
<dbReference type="GeneID" id="98402558"/>
<dbReference type="AlphaFoldDB" id="A0A7M2GTB0"/>
<dbReference type="PANTHER" id="PTHR37391">
    <property type="entry name" value="E3 UBIQUITIN-PROTEIN LIGASE"/>
    <property type="match status" value="1"/>
</dbReference>